<evidence type="ECO:0000256" key="6">
    <source>
        <dbReference type="ARBA" id="ARBA00022776"/>
    </source>
</evidence>
<evidence type="ECO:0000256" key="3">
    <source>
        <dbReference type="ARBA" id="ARBA00020501"/>
    </source>
</evidence>
<dbReference type="STRING" id="947166.A0A1D1VDF2"/>
<dbReference type="GO" id="GO:0032039">
    <property type="term" value="C:integrator complex"/>
    <property type="evidence" value="ECO:0007669"/>
    <property type="project" value="TreeGrafter"/>
</dbReference>
<evidence type="ECO:0000256" key="5">
    <source>
        <dbReference type="ARBA" id="ARBA00022618"/>
    </source>
</evidence>
<dbReference type="PANTHER" id="PTHR12955:SF1">
    <property type="entry name" value="INTEGRATOR COMPLEX SUBUNIT 13"/>
    <property type="match status" value="1"/>
</dbReference>
<keyword evidence="4" id="KW-0963">Cytoplasm</keyword>
<proteinExistence type="inferred from homology"/>
<evidence type="ECO:0000256" key="9">
    <source>
        <dbReference type="ARBA" id="ARBA00030658"/>
    </source>
</evidence>
<evidence type="ECO:0000256" key="2">
    <source>
        <dbReference type="ARBA" id="ARBA00004556"/>
    </source>
</evidence>
<dbReference type="OrthoDB" id="5844105at2759"/>
<evidence type="ECO:0000256" key="8">
    <source>
        <dbReference type="ARBA" id="ARBA00023306"/>
    </source>
</evidence>
<feature type="compositionally biased region" description="Polar residues" evidence="13">
    <location>
        <begin position="592"/>
        <end position="610"/>
    </location>
</feature>
<dbReference type="EMBL" id="BDGG01000005">
    <property type="protein sequence ID" value="GAU99684.1"/>
    <property type="molecule type" value="Genomic_DNA"/>
</dbReference>
<evidence type="ECO:0000256" key="11">
    <source>
        <dbReference type="ARBA" id="ARBA00061603"/>
    </source>
</evidence>
<dbReference type="InterPro" id="IPR019355">
    <property type="entry name" value="Cell_cycle_regulator_Mat89Bb"/>
</dbReference>
<dbReference type="GO" id="GO:0051301">
    <property type="term" value="P:cell division"/>
    <property type="evidence" value="ECO:0007669"/>
    <property type="project" value="UniProtKB-KW"/>
</dbReference>
<gene>
    <name evidence="14" type="primary">RvY_10645-1</name>
    <name evidence="14" type="synonym">RvY_10645.1</name>
    <name evidence="14" type="ORF">RvY_10645</name>
</gene>
<feature type="region of interest" description="Disordered" evidence="13">
    <location>
        <begin position="592"/>
        <end position="615"/>
    </location>
</feature>
<evidence type="ECO:0000313" key="15">
    <source>
        <dbReference type="Proteomes" id="UP000186922"/>
    </source>
</evidence>
<dbReference type="AlphaFoldDB" id="A0A1D1VDF2"/>
<dbReference type="GO" id="GO:0007346">
    <property type="term" value="P:regulation of mitotic cell cycle"/>
    <property type="evidence" value="ECO:0007669"/>
    <property type="project" value="TreeGrafter"/>
</dbReference>
<keyword evidence="5" id="KW-0132">Cell division</keyword>
<evidence type="ECO:0000256" key="7">
    <source>
        <dbReference type="ARBA" id="ARBA00023242"/>
    </source>
</evidence>
<keyword evidence="15" id="KW-1185">Reference proteome</keyword>
<dbReference type="GO" id="GO:0048471">
    <property type="term" value="C:perinuclear region of cytoplasm"/>
    <property type="evidence" value="ECO:0007669"/>
    <property type="project" value="UniProtKB-SubCell"/>
</dbReference>
<dbReference type="PANTHER" id="PTHR12955">
    <property type="entry name" value="SARCOMA ANTIGEN NY-SAR-95-RELATED"/>
    <property type="match status" value="1"/>
</dbReference>
<evidence type="ECO:0000313" key="14">
    <source>
        <dbReference type="EMBL" id="GAU99684.1"/>
    </source>
</evidence>
<keyword evidence="8" id="KW-0131">Cell cycle</keyword>
<evidence type="ECO:0000256" key="12">
    <source>
        <dbReference type="ARBA" id="ARBA00065185"/>
    </source>
</evidence>
<comment type="caution">
    <text evidence="14">The sequence shown here is derived from an EMBL/GenBank/DDBJ whole genome shotgun (WGS) entry which is preliminary data.</text>
</comment>
<accession>A0A1D1VDF2</accession>
<keyword evidence="6" id="KW-0498">Mitosis</keyword>
<dbReference type="Pfam" id="PF10221">
    <property type="entry name" value="Mat89Bb"/>
    <property type="match status" value="2"/>
</dbReference>
<comment type="subcellular location">
    <subcellularLocation>
        <location evidence="2">Cytoplasm</location>
        <location evidence="2">Perinuclear region</location>
    </subcellularLocation>
    <subcellularLocation>
        <location evidence="1">Nucleus</location>
    </subcellularLocation>
</comment>
<evidence type="ECO:0000256" key="4">
    <source>
        <dbReference type="ARBA" id="ARBA00022490"/>
    </source>
</evidence>
<evidence type="ECO:0000256" key="13">
    <source>
        <dbReference type="SAM" id="MobiDB-lite"/>
    </source>
</evidence>
<protein>
    <recommendedName>
        <fullName evidence="3">Protein asunder</fullName>
    </recommendedName>
    <alternativeName>
        <fullName evidence="10">Cell cycle regulator Mat89Bb</fullName>
    </alternativeName>
    <alternativeName>
        <fullName evidence="9">Set apart in position or space protein</fullName>
    </alternativeName>
</protein>
<reference evidence="14 15" key="1">
    <citation type="journal article" date="2016" name="Nat. Commun.">
        <title>Extremotolerant tardigrade genome and improved radiotolerance of human cultured cells by tardigrade-unique protein.</title>
        <authorList>
            <person name="Hashimoto T."/>
            <person name="Horikawa D.D."/>
            <person name="Saito Y."/>
            <person name="Kuwahara H."/>
            <person name="Kozuka-Hata H."/>
            <person name="Shin-I T."/>
            <person name="Minakuchi Y."/>
            <person name="Ohishi K."/>
            <person name="Motoyama A."/>
            <person name="Aizu T."/>
            <person name="Enomoto A."/>
            <person name="Kondo K."/>
            <person name="Tanaka S."/>
            <person name="Hara Y."/>
            <person name="Koshikawa S."/>
            <person name="Sagara H."/>
            <person name="Miura T."/>
            <person name="Yokobori S."/>
            <person name="Miyagawa K."/>
            <person name="Suzuki Y."/>
            <person name="Kubo T."/>
            <person name="Oyama M."/>
            <person name="Kohara Y."/>
            <person name="Fujiyama A."/>
            <person name="Arakawa K."/>
            <person name="Katayama T."/>
            <person name="Toyoda A."/>
            <person name="Kunieda T."/>
        </authorList>
    </citation>
    <scope>NUCLEOTIDE SEQUENCE [LARGE SCALE GENOMIC DNA]</scope>
    <source>
        <strain evidence="14 15">YOKOZUNA-1</strain>
    </source>
</reference>
<keyword evidence="7" id="KW-0539">Nucleus</keyword>
<sequence length="659" mass="73838">MSTRTENSRSEERKVARPNAFRTVFLLENSTALWSSAPGSFEPVSEESTLSSRSSATSFVAQTEWTWITWILEAVFEYCRIAWDIFPSYGVSIHGSGPNDETLKLYPTSGQPDQPSSSTTRFRDLRIAMSAVSQLERFAKAASMSISSAGSVFESIRDLENDELLSAPVYYENIENVSSDRPFYVRIVIVTTEKDELVLVNSVRESIMRQNIGYITRFEIAVFICSSPEAKAPSYKKIDGLNDAYITLYYISTGGTELLEAFKSCLAWDLRLSRTIVTDIPMREDVKTGGAASTSYNVDMFHPCLITEQKTQSRPGGTPLRMKWLKPVKGTTFAHVPLDDALPIRTTPSDPTTRPTQCLVGYVLDGNAVLLESQEVEKSGVKICKLFLSGGKICLLQLKSGTERVVDDIPSLLEVPGGKVTNYRVKEMCTLLKTIVLDPKSQFPIPSQALSRQKKMTSYFPFIYSDSLAYLLPQFVPLFEVVASPEKKDRSEWHAARNAIEEVLDMNAQNTLLPGLNTHVVLSTIPSGTRRAESYAVLWVELDMILEAYSNSSEGDSVRSLRDYLHARLPTPLRSELRTLILDRVRRHSYPGSNTENRVGTTVPENTTEGAQGLYKRKARPEFEGRLKFGRMGKLYQNLQKLEKGQREDTTLIHASLEL</sequence>
<dbReference type="Proteomes" id="UP000186922">
    <property type="component" value="Unassembled WGS sequence"/>
</dbReference>
<dbReference type="GO" id="GO:0051642">
    <property type="term" value="P:centrosome localization"/>
    <property type="evidence" value="ECO:0007669"/>
    <property type="project" value="TreeGrafter"/>
</dbReference>
<evidence type="ECO:0000256" key="1">
    <source>
        <dbReference type="ARBA" id="ARBA00004123"/>
    </source>
</evidence>
<comment type="subunit">
    <text evidence="12">Belongs to the multiprotein complex Integrator, at least composed of IntS1, IntS2, IntS3, IntS4, omd/IntS5, IntS6, defl/IntS7, IntS8, IntS9, IntS10, IntS11, IntS12, asun/IntS13, IntS14 and IntS15. The core complex associates with protein phosphatase 2A subunits mts/PP2A and Pp2A-29B, to form the Integrator-PP2A (INTAC) complex.</text>
</comment>
<evidence type="ECO:0000256" key="10">
    <source>
        <dbReference type="ARBA" id="ARBA00032585"/>
    </source>
</evidence>
<name>A0A1D1VDF2_RAMVA</name>
<organism evidence="14 15">
    <name type="scientific">Ramazzottius varieornatus</name>
    <name type="common">Water bear</name>
    <name type="synonym">Tardigrade</name>
    <dbReference type="NCBI Taxonomy" id="947166"/>
    <lineage>
        <taxon>Eukaryota</taxon>
        <taxon>Metazoa</taxon>
        <taxon>Ecdysozoa</taxon>
        <taxon>Tardigrada</taxon>
        <taxon>Eutardigrada</taxon>
        <taxon>Parachela</taxon>
        <taxon>Hypsibioidea</taxon>
        <taxon>Ramazzottiidae</taxon>
        <taxon>Ramazzottius</taxon>
    </lineage>
</organism>
<comment type="similarity">
    <text evidence="11">Belongs to the Integrator subunit 13 family.</text>
</comment>